<dbReference type="InterPro" id="IPR011009">
    <property type="entry name" value="Kinase-like_dom_sf"/>
</dbReference>
<keyword evidence="17" id="KW-0539">Nucleus</keyword>
<feature type="compositionally biased region" description="Polar residues" evidence="22">
    <location>
        <begin position="300"/>
        <end position="309"/>
    </location>
</feature>
<feature type="binding site" evidence="21">
    <location>
        <position position="33"/>
    </location>
    <ligand>
        <name>ATP</name>
        <dbReference type="ChEBI" id="CHEBI:30616"/>
    </ligand>
</feature>
<sequence>MNRYTTMRQLGDGTYGSVLMGKSNESGELVAIKRMKRKFYSWDECMNLREVKSLKKLNHANVIKLKEVIRENDHLYFIFEYMKENLYQLMKDRNKLFPESVIRNIMYQILQGLAFIHKHGFFHRDMKPENLLCMGPELVKIADFGLARELRSQPPYTDYVSTRWYRAPEVLLRSSVYSSPIDIWAVGSIMAELYTLRPLFPGTSEVDEIFKICQVLGTPKKSDWPEGYQLASSMNFRFPQCVPINLKTLIPNASNEAIQLMTEMLNWDPKKRPTASQALKHSYFQVGQVLGPSSHHLESKQSLNKQVQPLESKPSLGDLELKPLPDINDQMVRQPQLKNSHQPLESIQLPQNTSVQPAPKQPGQQKPPQTLFPSIVRTMPTKPNGTLGHKSARRRWGQTVFKSGDSWEEFEDCDLGASHSKKPSMNVFKEKRKKDSPFRLPDSVPSGSHHSAGENKSLPAAFPLKSDSELSTASTAKQYYLRQSRYLPGVNPKNVSLVASGKDINAYTWSNQLFPKSLGHVGAELAFKRSNAGNLGSYATYNQSGYIPSFLKKEVGSAGQRIHLAPLSATTSEYTWNTKPGRGQFSGPTYHPTAKNLNIVNRAQPVPSVHGRTDWVAKYGGHR</sequence>
<keyword evidence="24" id="KW-1185">Reference proteome</keyword>
<evidence type="ECO:0000256" key="22">
    <source>
        <dbReference type="SAM" id="MobiDB-lite"/>
    </source>
</evidence>
<evidence type="ECO:0000256" key="15">
    <source>
        <dbReference type="ARBA" id="ARBA00022842"/>
    </source>
</evidence>
<dbReference type="PROSITE" id="PS50011">
    <property type="entry name" value="PROTEIN_KINASE_DOM"/>
    <property type="match status" value="1"/>
</dbReference>
<dbReference type="EC" id="2.7.11.1" evidence="6"/>
<evidence type="ECO:0000256" key="5">
    <source>
        <dbReference type="ARBA" id="ARBA00006485"/>
    </source>
</evidence>
<dbReference type="Gene3D" id="3.30.200.20">
    <property type="entry name" value="Phosphorylase Kinase, domain 1"/>
    <property type="match status" value="1"/>
</dbReference>
<name>A0A8U0RDA6_MUSPF</name>
<evidence type="ECO:0000256" key="2">
    <source>
        <dbReference type="ARBA" id="ARBA00004123"/>
    </source>
</evidence>
<feature type="region of interest" description="Disordered" evidence="22">
    <location>
        <begin position="295"/>
        <end position="323"/>
    </location>
</feature>
<keyword evidence="13 25" id="KW-0418">Kinase</keyword>
<evidence type="ECO:0000256" key="11">
    <source>
        <dbReference type="ARBA" id="ARBA00022723"/>
    </source>
</evidence>
<protein>
    <recommendedName>
        <fullName evidence="6">non-specific serine/threonine protein kinase</fullName>
        <ecNumber evidence="6">2.7.11.1</ecNumber>
    </recommendedName>
</protein>
<feature type="region of interest" description="Disordered" evidence="22">
    <location>
        <begin position="415"/>
        <end position="460"/>
    </location>
</feature>
<evidence type="ECO:0000256" key="16">
    <source>
        <dbReference type="ARBA" id="ARBA00023212"/>
    </source>
</evidence>
<evidence type="ECO:0000256" key="20">
    <source>
        <dbReference type="ARBA" id="ARBA00048679"/>
    </source>
</evidence>
<dbReference type="Pfam" id="PF00069">
    <property type="entry name" value="Pkinase"/>
    <property type="match status" value="1"/>
</dbReference>
<keyword evidence="14 21" id="KW-0067">ATP-binding</keyword>
<feature type="domain" description="Protein kinase" evidence="23">
    <location>
        <begin position="4"/>
        <end position="284"/>
    </location>
</feature>
<comment type="catalytic activity">
    <reaction evidence="20">
        <text>L-seryl-[protein] + ATP = O-phospho-L-seryl-[protein] + ADP + H(+)</text>
        <dbReference type="Rhea" id="RHEA:17989"/>
        <dbReference type="Rhea" id="RHEA-COMP:9863"/>
        <dbReference type="Rhea" id="RHEA-COMP:11604"/>
        <dbReference type="ChEBI" id="CHEBI:15378"/>
        <dbReference type="ChEBI" id="CHEBI:29999"/>
        <dbReference type="ChEBI" id="CHEBI:30616"/>
        <dbReference type="ChEBI" id="CHEBI:83421"/>
        <dbReference type="ChEBI" id="CHEBI:456216"/>
        <dbReference type="EC" id="2.7.11.1"/>
    </reaction>
</comment>
<evidence type="ECO:0000256" key="3">
    <source>
        <dbReference type="ARBA" id="ARBA00004138"/>
    </source>
</evidence>
<organism evidence="24 25">
    <name type="scientific">Mustela putorius furo</name>
    <name type="common">European domestic ferret</name>
    <name type="synonym">Mustela furo</name>
    <dbReference type="NCBI Taxonomy" id="9669"/>
    <lineage>
        <taxon>Eukaryota</taxon>
        <taxon>Metazoa</taxon>
        <taxon>Chordata</taxon>
        <taxon>Craniata</taxon>
        <taxon>Vertebrata</taxon>
        <taxon>Euteleostomi</taxon>
        <taxon>Mammalia</taxon>
        <taxon>Eutheria</taxon>
        <taxon>Laurasiatheria</taxon>
        <taxon>Carnivora</taxon>
        <taxon>Caniformia</taxon>
        <taxon>Musteloidea</taxon>
        <taxon>Mustelidae</taxon>
        <taxon>Mustelinae</taxon>
        <taxon>Mustela</taxon>
    </lineage>
</organism>
<dbReference type="InterPro" id="IPR000719">
    <property type="entry name" value="Prot_kinase_dom"/>
</dbReference>
<evidence type="ECO:0000256" key="7">
    <source>
        <dbReference type="ARBA" id="ARBA00022490"/>
    </source>
</evidence>
<evidence type="ECO:0000256" key="4">
    <source>
        <dbReference type="ARBA" id="ARBA00004245"/>
    </source>
</evidence>
<dbReference type="GO" id="GO:0005856">
    <property type="term" value="C:cytoskeleton"/>
    <property type="evidence" value="ECO:0007669"/>
    <property type="project" value="UniProtKB-SubCell"/>
</dbReference>
<dbReference type="Gene3D" id="1.10.510.10">
    <property type="entry name" value="Transferase(Phosphotransferase) domain 1"/>
    <property type="match status" value="1"/>
</dbReference>
<keyword evidence="8" id="KW-0723">Serine/threonine-protein kinase</keyword>
<evidence type="ECO:0000256" key="13">
    <source>
        <dbReference type="ARBA" id="ARBA00022777"/>
    </source>
</evidence>
<keyword evidence="15" id="KW-0460">Magnesium</keyword>
<evidence type="ECO:0000256" key="9">
    <source>
        <dbReference type="ARBA" id="ARBA00022553"/>
    </source>
</evidence>
<evidence type="ECO:0000256" key="12">
    <source>
        <dbReference type="ARBA" id="ARBA00022741"/>
    </source>
</evidence>
<evidence type="ECO:0000259" key="23">
    <source>
        <dbReference type="PROSITE" id="PS50011"/>
    </source>
</evidence>
<proteinExistence type="inferred from homology"/>
<evidence type="ECO:0000313" key="25">
    <source>
        <dbReference type="RefSeq" id="XP_044922928.1"/>
    </source>
</evidence>
<dbReference type="GO" id="GO:0046872">
    <property type="term" value="F:metal ion binding"/>
    <property type="evidence" value="ECO:0007669"/>
    <property type="project" value="UniProtKB-KW"/>
</dbReference>
<dbReference type="FunFam" id="3.30.200.20:FF:000071">
    <property type="entry name" value="serine/threonine-protein kinase MAK isoform X1"/>
    <property type="match status" value="1"/>
</dbReference>
<dbReference type="SUPFAM" id="SSF56112">
    <property type="entry name" value="Protein kinase-like (PK-like)"/>
    <property type="match status" value="1"/>
</dbReference>
<evidence type="ECO:0000256" key="1">
    <source>
        <dbReference type="ARBA" id="ARBA00001946"/>
    </source>
</evidence>
<evidence type="ECO:0000313" key="24">
    <source>
        <dbReference type="Proteomes" id="UP000000715"/>
    </source>
</evidence>
<keyword evidence="7" id="KW-0963">Cytoplasm</keyword>
<dbReference type="GO" id="GO:0005524">
    <property type="term" value="F:ATP binding"/>
    <property type="evidence" value="ECO:0007669"/>
    <property type="project" value="UniProtKB-UniRule"/>
</dbReference>
<dbReference type="PROSITE" id="PS00108">
    <property type="entry name" value="PROTEIN_KINASE_ST"/>
    <property type="match status" value="1"/>
</dbReference>
<dbReference type="InterPro" id="IPR050117">
    <property type="entry name" value="MAPK"/>
</dbReference>
<dbReference type="GeneID" id="101683161"/>
<gene>
    <name evidence="25" type="primary">MAK</name>
</gene>
<evidence type="ECO:0000256" key="18">
    <source>
        <dbReference type="ARBA" id="ARBA00023273"/>
    </source>
</evidence>
<evidence type="ECO:0000256" key="8">
    <source>
        <dbReference type="ARBA" id="ARBA00022527"/>
    </source>
</evidence>
<evidence type="ECO:0000256" key="14">
    <source>
        <dbReference type="ARBA" id="ARBA00022840"/>
    </source>
</evidence>
<keyword evidence="16" id="KW-0206">Cytoskeleton</keyword>
<dbReference type="GO" id="GO:0005929">
    <property type="term" value="C:cilium"/>
    <property type="evidence" value="ECO:0007669"/>
    <property type="project" value="UniProtKB-SubCell"/>
</dbReference>
<dbReference type="SMART" id="SM00220">
    <property type="entry name" value="S_TKc"/>
    <property type="match status" value="1"/>
</dbReference>
<dbReference type="InterPro" id="IPR008271">
    <property type="entry name" value="Ser/Thr_kinase_AS"/>
</dbReference>
<keyword evidence="10" id="KW-0808">Transferase</keyword>
<accession>A0A8U0RDA6</accession>
<dbReference type="Proteomes" id="UP000000715">
    <property type="component" value="Unplaced"/>
</dbReference>
<comment type="catalytic activity">
    <reaction evidence="19">
        <text>L-threonyl-[protein] + ATP = O-phospho-L-threonyl-[protein] + ADP + H(+)</text>
        <dbReference type="Rhea" id="RHEA:46608"/>
        <dbReference type="Rhea" id="RHEA-COMP:11060"/>
        <dbReference type="Rhea" id="RHEA-COMP:11605"/>
        <dbReference type="ChEBI" id="CHEBI:15378"/>
        <dbReference type="ChEBI" id="CHEBI:30013"/>
        <dbReference type="ChEBI" id="CHEBI:30616"/>
        <dbReference type="ChEBI" id="CHEBI:61977"/>
        <dbReference type="ChEBI" id="CHEBI:456216"/>
        <dbReference type="EC" id="2.7.11.1"/>
    </reaction>
</comment>
<evidence type="ECO:0000256" key="19">
    <source>
        <dbReference type="ARBA" id="ARBA00047899"/>
    </source>
</evidence>
<keyword evidence="9" id="KW-0597">Phosphoprotein</keyword>
<evidence type="ECO:0000256" key="6">
    <source>
        <dbReference type="ARBA" id="ARBA00012513"/>
    </source>
</evidence>
<dbReference type="GO" id="GO:0005634">
    <property type="term" value="C:nucleus"/>
    <property type="evidence" value="ECO:0007669"/>
    <property type="project" value="UniProtKB-SubCell"/>
</dbReference>
<evidence type="ECO:0000256" key="21">
    <source>
        <dbReference type="PROSITE-ProRule" id="PRU10141"/>
    </source>
</evidence>
<dbReference type="CTD" id="4117"/>
<keyword evidence="18" id="KW-0966">Cell projection</keyword>
<keyword evidence="12 21" id="KW-0547">Nucleotide-binding</keyword>
<dbReference type="InterPro" id="IPR017441">
    <property type="entry name" value="Protein_kinase_ATP_BS"/>
</dbReference>
<dbReference type="AlphaFoldDB" id="A0A8U0RDA6"/>
<comment type="similarity">
    <text evidence="5">Belongs to the protein kinase superfamily. CMGC Ser/Thr protein kinase family. CDC2/CDKX subfamily.</text>
</comment>
<comment type="cofactor">
    <cofactor evidence="1">
        <name>Mg(2+)</name>
        <dbReference type="ChEBI" id="CHEBI:18420"/>
    </cofactor>
</comment>
<evidence type="ECO:0000256" key="17">
    <source>
        <dbReference type="ARBA" id="ARBA00023242"/>
    </source>
</evidence>
<dbReference type="PROSITE" id="PS00107">
    <property type="entry name" value="PROTEIN_KINASE_ATP"/>
    <property type="match status" value="1"/>
</dbReference>
<dbReference type="CDD" id="cd07830">
    <property type="entry name" value="STKc_MAK_like"/>
    <property type="match status" value="1"/>
</dbReference>
<reference evidence="25" key="1">
    <citation type="submission" date="2025-08" db="UniProtKB">
        <authorList>
            <consortium name="RefSeq"/>
        </authorList>
    </citation>
    <scope>IDENTIFICATION</scope>
    <source>
        <tissue evidence="25">Brain</tissue>
    </source>
</reference>
<dbReference type="GO" id="GO:0004674">
    <property type="term" value="F:protein serine/threonine kinase activity"/>
    <property type="evidence" value="ECO:0007669"/>
    <property type="project" value="UniProtKB-KW"/>
</dbReference>
<dbReference type="PANTHER" id="PTHR24055">
    <property type="entry name" value="MITOGEN-ACTIVATED PROTEIN KINASE"/>
    <property type="match status" value="1"/>
</dbReference>
<dbReference type="RefSeq" id="XP_044922928.1">
    <property type="nucleotide sequence ID" value="XM_045066993.1"/>
</dbReference>
<keyword evidence="11" id="KW-0479">Metal-binding</keyword>
<dbReference type="FunFam" id="1.10.510.10:FF:000104">
    <property type="entry name" value="serine/threonine-protein kinase MAK isoform X1"/>
    <property type="match status" value="1"/>
</dbReference>
<comment type="subcellular location">
    <subcellularLocation>
        <location evidence="3">Cell projection</location>
        <location evidence="3">Cilium</location>
    </subcellularLocation>
    <subcellularLocation>
        <location evidence="4">Cytoplasm</location>
        <location evidence="4">Cytoskeleton</location>
    </subcellularLocation>
    <subcellularLocation>
        <location evidence="2">Nucleus</location>
    </subcellularLocation>
</comment>
<evidence type="ECO:0000256" key="10">
    <source>
        <dbReference type="ARBA" id="ARBA00022679"/>
    </source>
</evidence>